<sequence>MVDLNGEPLWMKIQDFNLALIHLAMDWAVKDVTSYRNLLINTKKKNRSIKKNLKQKIVSTDQLIKRFRSKCEEYDQQSKMLEDVTRKLERSKRDTETLNSQLQTSLQQLEPLKNKQRVWQHPYGEKILQYKLWKINCKQLRSFEHSLSQPVAFMTLKN</sequence>
<evidence type="ECO:0000313" key="2">
    <source>
        <dbReference type="EMBL" id="KAK6173488.1"/>
    </source>
</evidence>
<evidence type="ECO:0000256" key="1">
    <source>
        <dbReference type="SAM" id="Coils"/>
    </source>
</evidence>
<gene>
    <name evidence="2" type="ORF">SNE40_016929</name>
</gene>
<keyword evidence="3" id="KW-1185">Reference proteome</keyword>
<dbReference type="EMBL" id="JAZGQO010000011">
    <property type="protein sequence ID" value="KAK6173488.1"/>
    <property type="molecule type" value="Genomic_DNA"/>
</dbReference>
<accession>A0AAN8PEU0</accession>
<comment type="caution">
    <text evidence="2">The sequence shown here is derived from an EMBL/GenBank/DDBJ whole genome shotgun (WGS) entry which is preliminary data.</text>
</comment>
<protein>
    <submittedName>
        <fullName evidence="2">Uncharacterized protein</fullName>
    </submittedName>
</protein>
<organism evidence="2 3">
    <name type="scientific">Patella caerulea</name>
    <name type="common">Rayed Mediterranean limpet</name>
    <dbReference type="NCBI Taxonomy" id="87958"/>
    <lineage>
        <taxon>Eukaryota</taxon>
        <taxon>Metazoa</taxon>
        <taxon>Spiralia</taxon>
        <taxon>Lophotrochozoa</taxon>
        <taxon>Mollusca</taxon>
        <taxon>Gastropoda</taxon>
        <taxon>Patellogastropoda</taxon>
        <taxon>Patelloidea</taxon>
        <taxon>Patellidae</taxon>
        <taxon>Patella</taxon>
    </lineage>
</organism>
<proteinExistence type="predicted"/>
<dbReference type="AlphaFoldDB" id="A0AAN8PEU0"/>
<dbReference type="Proteomes" id="UP001347796">
    <property type="component" value="Unassembled WGS sequence"/>
</dbReference>
<keyword evidence="1" id="KW-0175">Coiled coil</keyword>
<evidence type="ECO:0000313" key="3">
    <source>
        <dbReference type="Proteomes" id="UP001347796"/>
    </source>
</evidence>
<reference evidence="2 3" key="1">
    <citation type="submission" date="2024-01" db="EMBL/GenBank/DDBJ databases">
        <title>The genome of the rayed Mediterranean limpet Patella caerulea (Linnaeus, 1758).</title>
        <authorList>
            <person name="Anh-Thu Weber A."/>
            <person name="Halstead-Nussloch G."/>
        </authorList>
    </citation>
    <scope>NUCLEOTIDE SEQUENCE [LARGE SCALE GENOMIC DNA]</scope>
    <source>
        <strain evidence="2">AATW-2023a</strain>
        <tissue evidence="2">Whole specimen</tissue>
    </source>
</reference>
<name>A0AAN8PEU0_PATCE</name>
<feature type="coiled-coil region" evidence="1">
    <location>
        <begin position="64"/>
        <end position="101"/>
    </location>
</feature>